<dbReference type="InterPro" id="IPR009454">
    <property type="entry name" value="Lipid_transpt_open_b-sht"/>
</dbReference>
<evidence type="ECO:0000256" key="2">
    <source>
        <dbReference type="ARBA" id="ARBA00022448"/>
    </source>
</evidence>
<evidence type="ECO:0000256" key="3">
    <source>
        <dbReference type="ARBA" id="ARBA00022525"/>
    </source>
</evidence>
<feature type="signal peptide" evidence="11">
    <location>
        <begin position="1"/>
        <end position="19"/>
    </location>
</feature>
<dbReference type="InterPro" id="IPR001846">
    <property type="entry name" value="VWF_type-D"/>
</dbReference>
<dbReference type="SMART" id="SM01169">
    <property type="entry name" value="DUF1943"/>
    <property type="match status" value="1"/>
</dbReference>
<feature type="compositionally biased region" description="Basic residues" evidence="10">
    <location>
        <begin position="3635"/>
        <end position="3656"/>
    </location>
</feature>
<dbReference type="SUPFAM" id="SSF53300">
    <property type="entry name" value="vWA-like"/>
    <property type="match status" value="1"/>
</dbReference>
<evidence type="ECO:0000313" key="14">
    <source>
        <dbReference type="EMBL" id="AYP74774.1"/>
    </source>
</evidence>
<dbReference type="InterPro" id="IPR011030">
    <property type="entry name" value="Lipovitellin_superhlx_dom"/>
</dbReference>
<dbReference type="InterPro" id="IPR001747">
    <property type="entry name" value="Vitellogenin_N"/>
</dbReference>
<dbReference type="GO" id="GO:0005319">
    <property type="term" value="F:lipid transporter activity"/>
    <property type="evidence" value="ECO:0007669"/>
    <property type="project" value="InterPro"/>
</dbReference>
<dbReference type="SUPFAM" id="SSF48431">
    <property type="entry name" value="Lipovitellin-phosvitin complex, superhelical domain"/>
    <property type="match status" value="1"/>
</dbReference>
<dbReference type="InterPro" id="IPR015819">
    <property type="entry name" value="Lipid_transp_b-sht_shell"/>
</dbReference>
<name>A0A3G3CBA2_SEPLE</name>
<dbReference type="Pfam" id="PF09172">
    <property type="entry name" value="Vit_open_b-sht"/>
    <property type="match status" value="1"/>
</dbReference>
<evidence type="ECO:0000256" key="6">
    <source>
        <dbReference type="ARBA" id="ARBA00023055"/>
    </source>
</evidence>
<evidence type="ECO:0000256" key="11">
    <source>
        <dbReference type="SAM" id="SignalP"/>
    </source>
</evidence>
<feature type="domain" description="Vitellogenin" evidence="12">
    <location>
        <begin position="45"/>
        <end position="662"/>
    </location>
</feature>
<keyword evidence="4 11" id="KW-0732">Signal</keyword>
<evidence type="ECO:0000256" key="8">
    <source>
        <dbReference type="ARBA" id="ARBA00023180"/>
    </source>
</evidence>
<dbReference type="Gene3D" id="2.30.230.10">
    <property type="entry name" value="Lipovitellin, beta-sheet shell regions, chain A"/>
    <property type="match status" value="1"/>
</dbReference>
<proteinExistence type="evidence at transcript level"/>
<dbReference type="PANTHER" id="PTHR23345:SF15">
    <property type="entry name" value="VITELLOGENIN 1-RELATED"/>
    <property type="match status" value="1"/>
</dbReference>
<dbReference type="Pfam" id="PF01347">
    <property type="entry name" value="Vitellogenin_N"/>
    <property type="match status" value="1"/>
</dbReference>
<keyword evidence="6" id="KW-0445">Lipid transport</keyword>
<dbReference type="Gene3D" id="2.20.50.20">
    <property type="entry name" value="Lipovitellin. Chain A, domain 3"/>
    <property type="match status" value="1"/>
</dbReference>
<dbReference type="Gene3D" id="2.20.80.10">
    <property type="entry name" value="Lipovitellin-phosvitin complex, chain A, domain 4"/>
    <property type="match status" value="1"/>
</dbReference>
<dbReference type="SUPFAM" id="SSF56968">
    <property type="entry name" value="Lipovitellin-phosvitin complex, beta-sheet shell regions"/>
    <property type="match status" value="2"/>
</dbReference>
<protein>
    <submittedName>
        <fullName evidence="14">Apolipophorin 2A</fullName>
    </submittedName>
</protein>
<dbReference type="SMART" id="SM00216">
    <property type="entry name" value="VWD"/>
    <property type="match status" value="1"/>
</dbReference>
<organism evidence="14">
    <name type="scientific">Sepioteuthis lessoniana</name>
    <name type="common">Bigfin reef squid</name>
    <dbReference type="NCBI Taxonomy" id="34570"/>
    <lineage>
        <taxon>Eukaryota</taxon>
        <taxon>Metazoa</taxon>
        <taxon>Spiralia</taxon>
        <taxon>Lophotrochozoa</taxon>
        <taxon>Mollusca</taxon>
        <taxon>Cephalopoda</taxon>
        <taxon>Coleoidea</taxon>
        <taxon>Decapodiformes</taxon>
        <taxon>Myopsida</taxon>
        <taxon>Loliginidae</taxon>
        <taxon>Sepioteuthis</taxon>
    </lineage>
</organism>
<dbReference type="PROSITE" id="PS51211">
    <property type="entry name" value="VITELLOGENIN"/>
    <property type="match status" value="1"/>
</dbReference>
<evidence type="ECO:0000259" key="12">
    <source>
        <dbReference type="PROSITE" id="PS51211"/>
    </source>
</evidence>
<keyword evidence="8" id="KW-0325">Glycoprotein</keyword>
<evidence type="ECO:0000256" key="1">
    <source>
        <dbReference type="ARBA" id="ARBA00004613"/>
    </source>
</evidence>
<sequence>MEQHFSGLFLALLVAFATAGPINIELFKDSRTCAKRCISNRKFDYTDGTIYVYNYEAESKTSIVGASEDSASVRIRAMVEIEAVSSCDFEMRLKSASLVDPYQSQHGKFSPAEFGQVLTQWPLRFSFQDGRIEDLCPNADDPSWSLNIKRGILSAFQNSMTRLDADQSLVETDITGSCDTYYSGMNPRDGTVTKTKDLVTCKHRQGVHSAVQSIGYDADSNIQCLAIMKSSYTCNQRINKERNILEMSTCTEKHIFRPFSNGENGAATINTQSLSFIQAKSGGQGSQDEIRHRTDLLFSHQFGARSSPNAEDKIKMKLKELCQISKEDVRPEQPQIFSELIREMKMADSAALNAIYKQLKNRKICPNNPEKIKKMFHDAIPMVGTSGSLEVIRDLIWKREVVDLEKDMWLASLPFIQHPEKEMLSAIKPLLEEKNVEGNTILLISSLVSGYCSVNPKCGEVAEVAEIMDVLQRMIGKCSSKGPSEKILYALRAIGNIGHSKTIVPRLTQCFTRRENPVQIRLAAIDAFRRIPCDVMRVDLLDLFNDISEDSELRINAYLALMKCPHKNILMRVKESLRNEKTNQVGSFVWTHLTNLRETSDPHLQDVREILEDQELKKEFNKDKRKFSRNYEGSFFLEDLNVGGKVDSNVIFSPKSFVPRSANLNLTIDLFGRAINFFEIGTRMEGVEYFLERYFGNNGYFKAKKDHATSQKFPMRPFDDKYKVDIDALKGFAYVRMFGNELGFWQFDDPNLSFFKNFDIKKMVKNEKIAFSKNMGLMDTQLIVPTIIGLPLNLSVAATASVDVEAMGNMNLASFKNIEFGGSIKPSAAVKVVSEITVDAFATKAGLRMNSMAHSSTEAKMSFQMKNSRVIESKLEFPKKRMEIVTFKSDFAIIQGDMVKDQKMIEDNRVSKNKCTGENFNKITGMKLCTDFQFANASMKQEAPYFPFTGPVVMQVEMINQDVPQGYTMKTFVSKNTQSGFVIDTPNSKVNRKISLNIDIEQPEKTFEFDSPWKKLTFNGKFLNKRKTQVLSGELILDHKNSRIDKYSASFQLDYSAVKGEQKWEPKIDIMSPTRKMLIHGTVTNNGKRIEADFRAAGFYKDEVTLKLTAVRSKREYSCITTLRFGPKEYYLKTKVGMLPKGKAIIYSPELIFIVEGQERVKFESSFLYNPNAKIIANFKLDKVFSKIVAANLNILLQNSKKKMKHKLNFDLKAPQTNLDIMGFMELKESRFMSRIITTYNIGKYQDKLTISSKLLDKSTKSLSFYDGDLTVDSKRDQKKNFMLKGQFGKADHHLETQLSLEVGNPKRNPEKLNFVSILNYHIKPRENNINYTMSFTRPTKNVDVGFKLNHVNSQISMVTKIDSDVELKYGPEKTVGGKVQFMMKDKDYANFEGLVSVRHLNKELFRLEDKMTSQNSRNYNNHLSVTIPDGKTVTLQSALQKQSDMSFYMGNTLRLPNNREVKINGRLNIERENGSMSVEIDADRATIKNEPWNPKFAFNYHISMHRQKLDLFKSVLSIVLSPKEEINAMYLLREAGDQSIQELHITTPFKSFKKIDSKYTSKQLPKYFKETFILKIDDYYNYEEELILQFNRGNFLFEYMLQQNVTDRDNTYFHIKANSNHQATMGMMKYKGGSDSLNLEMNVDHTPNTVDVKANADISFPRNSFTFKMSSVSTVNRDEFSFNSKGEVNLHHPRAVMDLTYFARADINRITFDANFVSPTSRHKNGKLAIDIAIDDRRRNLTGKFDVDYNDHRLYSLNAGYKFERDIHNFQLAFLLPNGERITTVFNLGMSPKQTVYAELKLPRAFKSFELELDMNGFVECMTETCNHHLRITTNSQYFPNLYVEMKREETGSVNLQAQLNAFEKNMEFRATLEGEDWYKKTIMSTFNIDGQEKLNLEGNYMFNSPRNFNAKFLVTSKIGRHDDKFNFNVHRAVFSGDDGELEISGMLELFNKKYEASLMQKNFKEIKVNLMTPKYNYAATLKLNKLMWNDFDVMLMVNEGSNQYKISVFNRHFQEMKFSAAMPSFSDFDIVYNGGIDDRKRGSFQLRISYGEYFVEGNTTINMSNQLELKSTVAFKIRSWGSRNPKTHTGSGEIKVKHNFDSISQKITGNFVYGKETINFFSQVKNAGKINMNMRLKTSFKFNANVKAQIKPGDMYNTDLSLNFDTKWTGAKKLTYSHSGQMGKNLQIKADLGEGKGKESEYTLSVNVLMKNEYGLKIELTTDNMANKYVFDGELMMNRQMEKGKLRVEAPFQFMDGQPMEISFSREGSKFASRGNFKMMEFNMDVEYGRRSIMAKAYINWNKNDRGSNFNFTMNFDDASNDAKADKKFNMNLIHPVRTVAFSMKYVETSNMLDIDTEFSANVKKGQKIGVAFGKTQDAGYLKLALPQRTYKFSGRVNNDSGRQRFDGSFFWDFEKDDSKKIDLTATMFYRNKNAIFDVILKFPSQTKGVQLKSEFSWLKGDTLFKSKTEFSLNQDPNNVFTAQTELLKDDNNKYTLTMAMMHPKSNLNMLTTFRMFELNNKLTASVDMKYGNQNANAMAYLDKNNNEISMQVRSQKYSAEIFGHFVMEDDYEISAKMEEESGFPMEAYINLSPSRNSLKIQVDYDHNMPEKSYRIDGNLLTNEMVTVEAFRMVDDDTDGETGSDVNMKFMLEDSNILRGKFIWRPTMMMELNEFLYRKMLENLRGMKMMMNNFYEVMNREKQQLSNSLYRAYQQEIMEIEDYMSREFDEISAETSEMFQQVGEMYQRNYLYLNTIMKELSKHYYEFEYEFKRKISEFEYNFRESFMNYYRILLQKLEESKHHFNQIYQESYRKLSYDIRQAKHYIMEKLTMWNRQWEVKRDEYLRKLNELNRRTYQEIFNHKYTKAFLMAINHRWDELIEFLRSHQMKFVSDIIHYLQTNMNDFNDKLNEFMNEIRHHPATQEIFSVMNEIYQQLVWAYKYWEIEETVRNFDDRVKNYITSTANEFREQIFSMNDMQLITFDLQNGVIEFQFPLVVPMFIVQNQEKFDRFWQMTKHTMNKLNEWQLEYNFTLPDLYYSMKPSSKPADWIPPFKAQASIFRDQHITTFDGMHLDFKGACSYILTRDFVDNNFTVIANFGKFDRDTKILSVLFHAGSEKLEMFHDYQIRHNDNKVDLPIKLNEISVNRIGNKMEIRSNSWFSIIFDPTQGSVIVDISGWYFGKVAGLFGTYNYEQFDDMTMSESRWTTNVDEFAFSWAMPQCRSRQNFAQYERKLYRCEKWFLNSYSPFRNCFRQVEPDSYYHACNTAHNPQLDICTVARFYVDRCAEKGVPLDLPEQCLMCKTKHGHMFMPNEELVFSNEVRKEELEPSADIVFVVEQSKCNQRIAGDLNTIIQRLEQALQSEGLNNNRYGLVGFGGDNIRHEYFITIRSELMASAGLIMNKIRQLDFHDGYSMTDPLKAISLATQYPFRPAVRKTIILVTCNMFCYEKKIPYQQVLRQLKDHDIALHLLQKYDFEMSGNKSPKTTDLYGIDSRQVFTKTDGDAKEKMFETIKLPSDNCAELALASNGSVFDAHKIIQGDKSMFAHRFTQRIADSLEMVNCYECQCGQNEMGKAQSICTRCPSIIEQYSYSPSFYSPGKLFQGNFKINENLKEQLHMYWGRFKKNPKAQGKPAGKKPANKKPAGKKNARRKRRR</sequence>
<accession>A0A3G3CBA2</accession>
<dbReference type="GO" id="GO:0005576">
    <property type="term" value="C:extracellular region"/>
    <property type="evidence" value="ECO:0007669"/>
    <property type="project" value="UniProtKB-SubCell"/>
</dbReference>
<reference evidence="14" key="1">
    <citation type="submission" date="2018-02" db="EMBL/GenBank/DDBJ databases">
        <authorList>
            <person name="Li H."/>
        </authorList>
    </citation>
    <scope>NUCLEOTIDE SEQUENCE</scope>
</reference>
<keyword evidence="2" id="KW-0813">Transport</keyword>
<dbReference type="Pfam" id="PF06448">
    <property type="entry name" value="DUF1081"/>
    <property type="match status" value="1"/>
</dbReference>
<evidence type="ECO:0000256" key="5">
    <source>
        <dbReference type="ARBA" id="ARBA00022761"/>
    </source>
</evidence>
<dbReference type="Pfam" id="PF00094">
    <property type="entry name" value="VWD"/>
    <property type="match status" value="1"/>
</dbReference>
<keyword evidence="7" id="KW-1015">Disulfide bond</keyword>
<evidence type="ECO:0000256" key="9">
    <source>
        <dbReference type="PROSITE-ProRule" id="PRU00557"/>
    </source>
</evidence>
<dbReference type="InterPro" id="IPR050733">
    <property type="entry name" value="Vitellogenin/Apolipophorin"/>
</dbReference>
<dbReference type="GO" id="GO:0045735">
    <property type="term" value="F:nutrient reservoir activity"/>
    <property type="evidence" value="ECO:0007669"/>
    <property type="project" value="UniProtKB-KW"/>
</dbReference>
<feature type="region of interest" description="Disordered" evidence="10">
    <location>
        <begin position="3625"/>
        <end position="3656"/>
    </location>
</feature>
<evidence type="ECO:0000256" key="10">
    <source>
        <dbReference type="SAM" id="MobiDB-lite"/>
    </source>
</evidence>
<feature type="domain" description="VWFD" evidence="13">
    <location>
        <begin position="3057"/>
        <end position="3226"/>
    </location>
</feature>
<dbReference type="PANTHER" id="PTHR23345">
    <property type="entry name" value="VITELLOGENIN-RELATED"/>
    <property type="match status" value="1"/>
</dbReference>
<keyword evidence="3" id="KW-0964">Secreted</keyword>
<dbReference type="EMBL" id="MG924743">
    <property type="protein sequence ID" value="AYP74774.1"/>
    <property type="molecule type" value="mRNA"/>
</dbReference>
<comment type="caution">
    <text evidence="9">Lacks conserved residue(s) required for the propagation of feature annotation.</text>
</comment>
<dbReference type="InterPro" id="IPR036465">
    <property type="entry name" value="vWFA_dom_sf"/>
</dbReference>
<dbReference type="InterPro" id="IPR015255">
    <property type="entry name" value="Vitellinogen_open_b-sht"/>
</dbReference>
<dbReference type="InterPro" id="IPR015817">
    <property type="entry name" value="Vitellinogen_open_b-sht_sub1"/>
</dbReference>
<evidence type="ECO:0000256" key="4">
    <source>
        <dbReference type="ARBA" id="ARBA00022729"/>
    </source>
</evidence>
<gene>
    <name evidence="14" type="primary">apolp2a</name>
</gene>
<keyword evidence="5" id="KW-0758">Storage protein</keyword>
<evidence type="ECO:0000256" key="7">
    <source>
        <dbReference type="ARBA" id="ARBA00023157"/>
    </source>
</evidence>
<dbReference type="SMART" id="SM00638">
    <property type="entry name" value="LPD_N"/>
    <property type="match status" value="1"/>
</dbReference>
<dbReference type="PROSITE" id="PS51233">
    <property type="entry name" value="VWFD"/>
    <property type="match status" value="1"/>
</dbReference>
<evidence type="ECO:0000259" key="13">
    <source>
        <dbReference type="PROSITE" id="PS51233"/>
    </source>
</evidence>
<dbReference type="InterPro" id="IPR015816">
    <property type="entry name" value="Vitellinogen_b-sht_N"/>
</dbReference>
<dbReference type="Gene3D" id="1.25.10.20">
    <property type="entry name" value="Vitellinogen, superhelical"/>
    <property type="match status" value="1"/>
</dbReference>
<comment type="subcellular location">
    <subcellularLocation>
        <location evidence="1">Secreted</location>
    </subcellularLocation>
</comment>
<feature type="chain" id="PRO_5017976001" evidence="11">
    <location>
        <begin position="20"/>
        <end position="3656"/>
    </location>
</feature>